<dbReference type="Proteomes" id="UP000230750">
    <property type="component" value="Unassembled WGS sequence"/>
</dbReference>
<name>A0A2G8KVM1_STIJA</name>
<sequence length="245" mass="27112">MPGEVLTQSHHMHTPSIERDELSVTGTVVSSDKCQTPQYLQLGKKGIISCSFPGDLYGTVWYNSSNLTSEDRQLISNIEGYVFGPGYESGEYGVQPDGSLVINKVSTQHNTYFGVSTLATTEDDPIVEYVRVVVYDTVVSSDKCQTPQYLLLGKKGIISCSFPGGLYGTYWYNSSNLTSEDRQLISHREGYVFEPGYESGEYGVQPDGSLVINKVSTQHNTYFVVSTLATTEDDPIVEYVRVVVY</sequence>
<evidence type="ECO:0000313" key="2">
    <source>
        <dbReference type="EMBL" id="PIK52012.1"/>
    </source>
</evidence>
<evidence type="ECO:0000313" key="3">
    <source>
        <dbReference type="Proteomes" id="UP000230750"/>
    </source>
</evidence>
<dbReference type="AlphaFoldDB" id="A0A2G8KVM1"/>
<feature type="region of interest" description="Disordered" evidence="1">
    <location>
        <begin position="1"/>
        <end position="22"/>
    </location>
</feature>
<evidence type="ECO:0000256" key="1">
    <source>
        <dbReference type="SAM" id="MobiDB-lite"/>
    </source>
</evidence>
<keyword evidence="3" id="KW-1185">Reference proteome</keyword>
<reference evidence="2 3" key="1">
    <citation type="journal article" date="2017" name="PLoS Biol.">
        <title>The sea cucumber genome provides insights into morphological evolution and visceral regeneration.</title>
        <authorList>
            <person name="Zhang X."/>
            <person name="Sun L."/>
            <person name="Yuan J."/>
            <person name="Sun Y."/>
            <person name="Gao Y."/>
            <person name="Zhang L."/>
            <person name="Li S."/>
            <person name="Dai H."/>
            <person name="Hamel J.F."/>
            <person name="Liu C."/>
            <person name="Yu Y."/>
            <person name="Liu S."/>
            <person name="Lin W."/>
            <person name="Guo K."/>
            <person name="Jin S."/>
            <person name="Xu P."/>
            <person name="Storey K.B."/>
            <person name="Huan P."/>
            <person name="Zhang T."/>
            <person name="Zhou Y."/>
            <person name="Zhang J."/>
            <person name="Lin C."/>
            <person name="Li X."/>
            <person name="Xing L."/>
            <person name="Huo D."/>
            <person name="Sun M."/>
            <person name="Wang L."/>
            <person name="Mercier A."/>
            <person name="Li F."/>
            <person name="Yang H."/>
            <person name="Xiang J."/>
        </authorList>
    </citation>
    <scope>NUCLEOTIDE SEQUENCE [LARGE SCALE GENOMIC DNA]</scope>
    <source>
        <strain evidence="2">Shaxun</strain>
        <tissue evidence="2">Muscle</tissue>
    </source>
</reference>
<protein>
    <submittedName>
        <fullName evidence="2">Uncharacterized protein</fullName>
    </submittedName>
</protein>
<comment type="caution">
    <text evidence="2">The sequence shown here is derived from an EMBL/GenBank/DDBJ whole genome shotgun (WGS) entry which is preliminary data.</text>
</comment>
<feature type="non-terminal residue" evidence="2">
    <location>
        <position position="245"/>
    </location>
</feature>
<dbReference type="EMBL" id="MRZV01000346">
    <property type="protein sequence ID" value="PIK52012.1"/>
    <property type="molecule type" value="Genomic_DNA"/>
</dbReference>
<proteinExistence type="predicted"/>
<accession>A0A2G8KVM1</accession>
<gene>
    <name evidence="2" type="ORF">BSL78_11085</name>
</gene>
<organism evidence="2 3">
    <name type="scientific">Stichopus japonicus</name>
    <name type="common">Sea cucumber</name>
    <dbReference type="NCBI Taxonomy" id="307972"/>
    <lineage>
        <taxon>Eukaryota</taxon>
        <taxon>Metazoa</taxon>
        <taxon>Echinodermata</taxon>
        <taxon>Eleutherozoa</taxon>
        <taxon>Echinozoa</taxon>
        <taxon>Holothuroidea</taxon>
        <taxon>Aspidochirotacea</taxon>
        <taxon>Aspidochirotida</taxon>
        <taxon>Stichopodidae</taxon>
        <taxon>Apostichopus</taxon>
    </lineage>
</organism>